<sequence>MLDILWMIIAGAVIGAIARVFMKGDEGMGIIWTIILGAAGYGIAGWIAGALGVGTVLRWIIGAVVAFLLIGVFLAIQGKSNSLTK</sequence>
<name>A0ABY0VB40_9ACTO</name>
<accession>A0ABY0VB40</accession>
<organism evidence="2 3">
    <name type="scientific">Schaalia radingae</name>
    <dbReference type="NCBI Taxonomy" id="131110"/>
    <lineage>
        <taxon>Bacteria</taxon>
        <taxon>Bacillati</taxon>
        <taxon>Actinomycetota</taxon>
        <taxon>Actinomycetes</taxon>
        <taxon>Actinomycetales</taxon>
        <taxon>Actinomycetaceae</taxon>
        <taxon>Schaalia</taxon>
    </lineage>
</organism>
<feature type="transmembrane region" description="Helical" evidence="1">
    <location>
        <begin position="29"/>
        <end position="50"/>
    </location>
</feature>
<evidence type="ECO:0008006" key="4">
    <source>
        <dbReference type="Google" id="ProtNLM"/>
    </source>
</evidence>
<keyword evidence="3" id="KW-1185">Reference proteome</keyword>
<dbReference type="Proteomes" id="UP000198976">
    <property type="component" value="Chromosome I"/>
</dbReference>
<proteinExistence type="predicted"/>
<dbReference type="EMBL" id="LT629792">
    <property type="protein sequence ID" value="SDU04811.1"/>
    <property type="molecule type" value="Genomic_DNA"/>
</dbReference>
<reference evidence="2 3" key="1">
    <citation type="submission" date="2016-10" db="EMBL/GenBank/DDBJ databases">
        <authorList>
            <person name="Varghese N."/>
            <person name="Submissions S."/>
        </authorList>
    </citation>
    <scope>NUCLEOTIDE SEQUENCE [LARGE SCALE GENOMIC DNA]</scope>
    <source>
        <strain evidence="2 3">DSM 9169</strain>
    </source>
</reference>
<gene>
    <name evidence="2" type="ORF">SAMN04489714_1842</name>
</gene>
<evidence type="ECO:0000313" key="2">
    <source>
        <dbReference type="EMBL" id="SDU04811.1"/>
    </source>
</evidence>
<keyword evidence="1" id="KW-1133">Transmembrane helix</keyword>
<evidence type="ECO:0000313" key="3">
    <source>
        <dbReference type="Proteomes" id="UP000198976"/>
    </source>
</evidence>
<evidence type="ECO:0000256" key="1">
    <source>
        <dbReference type="SAM" id="Phobius"/>
    </source>
</evidence>
<dbReference type="RefSeq" id="WP_058237337.1">
    <property type="nucleotide sequence ID" value="NZ_LT629792.1"/>
</dbReference>
<keyword evidence="1" id="KW-0812">Transmembrane</keyword>
<protein>
    <recommendedName>
        <fullName evidence="4">Transglycosylase associated protein</fullName>
    </recommendedName>
</protein>
<feature type="transmembrane region" description="Helical" evidence="1">
    <location>
        <begin position="6"/>
        <end position="22"/>
    </location>
</feature>
<keyword evidence="1" id="KW-0472">Membrane</keyword>
<feature type="transmembrane region" description="Helical" evidence="1">
    <location>
        <begin position="56"/>
        <end position="76"/>
    </location>
</feature>